<dbReference type="GO" id="GO:0016020">
    <property type="term" value="C:membrane"/>
    <property type="evidence" value="ECO:0007669"/>
    <property type="project" value="InterPro"/>
</dbReference>
<name>A0AAD9IG03_PROWI</name>
<comment type="similarity">
    <text evidence="1">Belongs to the thiolase-like superfamily. Chalcone/stilbene synthases family.</text>
</comment>
<feature type="domain" description="Chalcone/stilbene synthase C-terminal" evidence="3">
    <location>
        <begin position="358"/>
        <end position="434"/>
    </location>
</feature>
<evidence type="ECO:0000259" key="3">
    <source>
        <dbReference type="Pfam" id="PF02797"/>
    </source>
</evidence>
<dbReference type="InterPro" id="IPR013601">
    <property type="entry name" value="FAE1_typ3_polyketide_synth"/>
</dbReference>
<comment type="pathway">
    <text evidence="1">Lipid metabolism; fatty acid biosynthesis.</text>
</comment>
<evidence type="ECO:0000259" key="4">
    <source>
        <dbReference type="Pfam" id="PF08392"/>
    </source>
</evidence>
<dbReference type="InterPro" id="IPR012392">
    <property type="entry name" value="3-ktacl-CoA_syn"/>
</dbReference>
<dbReference type="InterPro" id="IPR016039">
    <property type="entry name" value="Thiolase-like"/>
</dbReference>
<dbReference type="CDD" id="cd00831">
    <property type="entry name" value="CHS_like"/>
    <property type="match status" value="1"/>
</dbReference>
<dbReference type="InterPro" id="IPR012328">
    <property type="entry name" value="Chalcone/stilbene_synt_C"/>
</dbReference>
<dbReference type="AlphaFoldDB" id="A0AAD9IG03"/>
<evidence type="ECO:0000256" key="1">
    <source>
        <dbReference type="PIRNR" id="PIRNR036417"/>
    </source>
</evidence>
<dbReference type="GO" id="GO:0006633">
    <property type="term" value="P:fatty acid biosynthetic process"/>
    <property type="evidence" value="ECO:0007669"/>
    <property type="project" value="InterPro"/>
</dbReference>
<dbReference type="Proteomes" id="UP001255856">
    <property type="component" value="Unassembled WGS sequence"/>
</dbReference>
<feature type="transmembrane region" description="Helical" evidence="2">
    <location>
        <begin position="31"/>
        <end position="50"/>
    </location>
</feature>
<organism evidence="5 6">
    <name type="scientific">Prototheca wickerhamii</name>
    <dbReference type="NCBI Taxonomy" id="3111"/>
    <lineage>
        <taxon>Eukaryota</taxon>
        <taxon>Viridiplantae</taxon>
        <taxon>Chlorophyta</taxon>
        <taxon>core chlorophytes</taxon>
        <taxon>Trebouxiophyceae</taxon>
        <taxon>Chlorellales</taxon>
        <taxon>Chlorellaceae</taxon>
        <taxon>Prototheca</taxon>
    </lineage>
</organism>
<keyword evidence="2" id="KW-0472">Membrane</keyword>
<comment type="caution">
    <text evidence="5">The sequence shown here is derived from an EMBL/GenBank/DDBJ whole genome shotgun (WGS) entry which is preliminary data.</text>
</comment>
<reference evidence="5" key="1">
    <citation type="submission" date="2021-01" db="EMBL/GenBank/DDBJ databases">
        <authorList>
            <person name="Eckstrom K.M.E."/>
        </authorList>
    </citation>
    <scope>NUCLEOTIDE SEQUENCE</scope>
    <source>
        <strain evidence="5">UVCC 0001</strain>
    </source>
</reference>
<protein>
    <recommendedName>
        <fullName evidence="1">3-ketoacyl-CoA synthase</fullName>
        <ecNumber evidence="1">2.3.1.-</ecNumber>
    </recommendedName>
</protein>
<keyword evidence="2" id="KW-1133">Transmembrane helix</keyword>
<accession>A0AAD9IG03</accession>
<keyword evidence="1" id="KW-0012">Acyltransferase</keyword>
<dbReference type="EMBL" id="JASFZW010000006">
    <property type="protein sequence ID" value="KAK2077558.1"/>
    <property type="molecule type" value="Genomic_DNA"/>
</dbReference>
<proteinExistence type="inferred from homology"/>
<sequence length="473" mass="52508">MGLLELANLYQQGELSEMYAVAKQTNLTFDLVTVMGCCGLLAFAAAVWFFTRTRPVYLLNYHCFKPPASLQVTRDFFMQHSKNIGTFTEESLEFQRKVLARSGLGNETYLPPAIMSDPPTISMQAAREEADMVLFECVERALAKCGLGPRQIDILIVNCSLFNPTPSLTSMIINHFGMRSNIVSYNLSGMGCSAGLISISLAQELLQVHPGARALVVSTENITQNWYFGNTKSMLIANCLFRLGGAAMVLSNRRADRWRAKLELLHVVRTHMGQDAGHYGCVFQREDAEGRTGVYLSKDLMKIAGHALKANITTLGPLVLPLSEQILFFANLVARRFLGFRKSLRPYIPDFKLAFQHFCIHTGGRGVIDAIEEQLLLGEANARPSRETLYAYGNISSASIWYVLANIETKKGIRRGERVWQISFGSGFKCNSAVWKALRSTNEQHEAWVGTNVSDEEVVSAQLEKAKTAVASP</sequence>
<feature type="domain" description="FAE" evidence="4">
    <location>
        <begin position="50"/>
        <end position="336"/>
    </location>
</feature>
<dbReference type="EC" id="2.3.1.-" evidence="1"/>
<dbReference type="PIRSF" id="PIRSF036417">
    <property type="entry name" value="3-ktacl-CoA_syn"/>
    <property type="match status" value="1"/>
</dbReference>
<dbReference type="Pfam" id="PF08392">
    <property type="entry name" value="FAE1_CUT1_RppA"/>
    <property type="match status" value="1"/>
</dbReference>
<keyword evidence="6" id="KW-1185">Reference proteome</keyword>
<keyword evidence="1" id="KW-0808">Transferase</keyword>
<evidence type="ECO:0000313" key="6">
    <source>
        <dbReference type="Proteomes" id="UP001255856"/>
    </source>
</evidence>
<dbReference type="GO" id="GO:0016747">
    <property type="term" value="F:acyltransferase activity, transferring groups other than amino-acyl groups"/>
    <property type="evidence" value="ECO:0007669"/>
    <property type="project" value="InterPro"/>
</dbReference>
<keyword evidence="2" id="KW-0812">Transmembrane</keyword>
<dbReference type="Pfam" id="PF02797">
    <property type="entry name" value="Chal_sti_synt_C"/>
    <property type="match status" value="1"/>
</dbReference>
<dbReference type="SUPFAM" id="SSF53901">
    <property type="entry name" value="Thiolase-like"/>
    <property type="match status" value="2"/>
</dbReference>
<dbReference type="Gene3D" id="3.40.47.10">
    <property type="match status" value="1"/>
</dbReference>
<evidence type="ECO:0000256" key="2">
    <source>
        <dbReference type="SAM" id="Phobius"/>
    </source>
</evidence>
<gene>
    <name evidence="5" type="ORF">QBZ16_004403</name>
</gene>
<dbReference type="PANTHER" id="PTHR31561">
    <property type="entry name" value="3-KETOACYL-COA SYNTHASE"/>
    <property type="match status" value="1"/>
</dbReference>
<evidence type="ECO:0000313" key="5">
    <source>
        <dbReference type="EMBL" id="KAK2077558.1"/>
    </source>
</evidence>